<dbReference type="KEGG" id="mpp:MICPUCDRAFT_59559"/>
<dbReference type="EMBL" id="GG663741">
    <property type="protein sequence ID" value="EEH55785.1"/>
    <property type="molecule type" value="Genomic_DNA"/>
</dbReference>
<evidence type="ECO:0000256" key="1">
    <source>
        <dbReference type="SAM" id="MobiDB-lite"/>
    </source>
</evidence>
<keyword evidence="3" id="KW-1185">Reference proteome</keyword>
<protein>
    <submittedName>
        <fullName evidence="2">Predicted protein</fullName>
    </submittedName>
</protein>
<gene>
    <name evidence="2" type="ORF">MICPUCDRAFT_59559</name>
</gene>
<reference evidence="2 3" key="1">
    <citation type="journal article" date="2009" name="Science">
        <title>Green evolution and dynamic adaptations revealed by genomes of the marine picoeukaryotes Micromonas.</title>
        <authorList>
            <person name="Worden A.Z."/>
            <person name="Lee J.H."/>
            <person name="Mock T."/>
            <person name="Rouze P."/>
            <person name="Simmons M.P."/>
            <person name="Aerts A.L."/>
            <person name="Allen A.E."/>
            <person name="Cuvelier M.L."/>
            <person name="Derelle E."/>
            <person name="Everett M.V."/>
            <person name="Foulon E."/>
            <person name="Grimwood J."/>
            <person name="Gundlach H."/>
            <person name="Henrissat B."/>
            <person name="Napoli C."/>
            <person name="McDonald S.M."/>
            <person name="Parker M.S."/>
            <person name="Rombauts S."/>
            <person name="Salamov A."/>
            <person name="Von Dassow P."/>
            <person name="Badger J.H."/>
            <person name="Coutinho P.M."/>
            <person name="Demir E."/>
            <person name="Dubchak I."/>
            <person name="Gentemann C."/>
            <person name="Eikrem W."/>
            <person name="Gready J.E."/>
            <person name="John U."/>
            <person name="Lanier W."/>
            <person name="Lindquist E.A."/>
            <person name="Lucas S."/>
            <person name="Mayer K.F."/>
            <person name="Moreau H."/>
            <person name="Not F."/>
            <person name="Otillar R."/>
            <person name="Panaud O."/>
            <person name="Pangilinan J."/>
            <person name="Paulsen I."/>
            <person name="Piegu B."/>
            <person name="Poliakov A."/>
            <person name="Robbens S."/>
            <person name="Schmutz J."/>
            <person name="Toulza E."/>
            <person name="Wyss T."/>
            <person name="Zelensky A."/>
            <person name="Zhou K."/>
            <person name="Armbrust E.V."/>
            <person name="Bhattacharya D."/>
            <person name="Goodenough U.W."/>
            <person name="Van de Peer Y."/>
            <person name="Grigoriev I.V."/>
        </authorList>
    </citation>
    <scope>NUCLEOTIDE SEQUENCE [LARGE SCALE GENOMIC DNA]</scope>
    <source>
        <strain evidence="2 3">CCMP1545</strain>
    </source>
</reference>
<evidence type="ECO:0000313" key="2">
    <source>
        <dbReference type="EMBL" id="EEH55785.1"/>
    </source>
</evidence>
<accession>C1MVY7</accession>
<feature type="region of interest" description="Disordered" evidence="1">
    <location>
        <begin position="1"/>
        <end position="67"/>
    </location>
</feature>
<sequence>MGTSLTFRRERERGARGVSHALRPGPQTVRDLPEHARDVRVEIARGEESKERDERGGRGRSHGPALPLVILHDDERLQHRENILYKRTSGWSS</sequence>
<dbReference type="GeneID" id="9685559"/>
<proteinExistence type="predicted"/>
<dbReference type="AlphaFoldDB" id="C1MVY7"/>
<name>C1MVY7_MICPC</name>
<organism evidence="3">
    <name type="scientific">Micromonas pusilla (strain CCMP1545)</name>
    <name type="common">Picoplanktonic green alga</name>
    <dbReference type="NCBI Taxonomy" id="564608"/>
    <lineage>
        <taxon>Eukaryota</taxon>
        <taxon>Viridiplantae</taxon>
        <taxon>Chlorophyta</taxon>
        <taxon>Mamiellophyceae</taxon>
        <taxon>Mamiellales</taxon>
        <taxon>Mamiellaceae</taxon>
        <taxon>Micromonas</taxon>
    </lineage>
</organism>
<dbReference type="Proteomes" id="UP000001876">
    <property type="component" value="Unassembled WGS sequence"/>
</dbReference>
<dbReference type="RefSeq" id="XP_003059833.1">
    <property type="nucleotide sequence ID" value="XM_003059787.1"/>
</dbReference>
<evidence type="ECO:0000313" key="3">
    <source>
        <dbReference type="Proteomes" id="UP000001876"/>
    </source>
</evidence>
<feature type="compositionally biased region" description="Basic and acidic residues" evidence="1">
    <location>
        <begin position="31"/>
        <end position="57"/>
    </location>
</feature>